<reference evidence="3 4" key="1">
    <citation type="submission" date="2020-08" db="EMBL/GenBank/DDBJ databases">
        <title>Plant Genome Project.</title>
        <authorList>
            <person name="Zhang R.-G."/>
        </authorList>
    </citation>
    <scope>NUCLEOTIDE SEQUENCE [LARGE SCALE GENOMIC DNA]</scope>
    <source>
        <tissue evidence="3">Rhizome</tissue>
    </source>
</reference>
<feature type="domain" description="J" evidence="2">
    <location>
        <begin position="41"/>
        <end position="109"/>
    </location>
</feature>
<dbReference type="CDD" id="cd06257">
    <property type="entry name" value="DnaJ"/>
    <property type="match status" value="1"/>
</dbReference>
<dbReference type="Proteomes" id="UP000734854">
    <property type="component" value="Unassembled WGS sequence"/>
</dbReference>
<keyword evidence="4" id="KW-1185">Reference proteome</keyword>
<dbReference type="AlphaFoldDB" id="A0A8J5BZU2"/>
<dbReference type="GO" id="GO:0009507">
    <property type="term" value="C:chloroplast"/>
    <property type="evidence" value="ECO:0007669"/>
    <property type="project" value="TreeGrafter"/>
</dbReference>
<dbReference type="SMART" id="SM00271">
    <property type="entry name" value="DnaJ"/>
    <property type="match status" value="1"/>
</dbReference>
<dbReference type="Pfam" id="PF00226">
    <property type="entry name" value="DnaJ"/>
    <property type="match status" value="1"/>
</dbReference>
<organism evidence="3 4">
    <name type="scientific">Zingiber officinale</name>
    <name type="common">Ginger</name>
    <name type="synonym">Amomum zingiber</name>
    <dbReference type="NCBI Taxonomy" id="94328"/>
    <lineage>
        <taxon>Eukaryota</taxon>
        <taxon>Viridiplantae</taxon>
        <taxon>Streptophyta</taxon>
        <taxon>Embryophyta</taxon>
        <taxon>Tracheophyta</taxon>
        <taxon>Spermatophyta</taxon>
        <taxon>Magnoliopsida</taxon>
        <taxon>Liliopsida</taxon>
        <taxon>Zingiberales</taxon>
        <taxon>Zingiberaceae</taxon>
        <taxon>Zingiber</taxon>
    </lineage>
</organism>
<evidence type="ECO:0000256" key="1">
    <source>
        <dbReference type="SAM" id="MobiDB-lite"/>
    </source>
</evidence>
<dbReference type="InterPro" id="IPR018253">
    <property type="entry name" value="DnaJ_domain_CS"/>
</dbReference>
<dbReference type="InterPro" id="IPR053232">
    <property type="entry name" value="DnaJ_C/III_chloroplastic"/>
</dbReference>
<evidence type="ECO:0000313" key="3">
    <source>
        <dbReference type="EMBL" id="KAG6466251.1"/>
    </source>
</evidence>
<evidence type="ECO:0000259" key="2">
    <source>
        <dbReference type="PROSITE" id="PS50076"/>
    </source>
</evidence>
<feature type="region of interest" description="Disordered" evidence="1">
    <location>
        <begin position="158"/>
        <end position="189"/>
    </location>
</feature>
<dbReference type="PANTHER" id="PTHR45090">
    <property type="entry name" value="CHAPERONE PROTEIN DNAJ 20 CHLOROPLASTIC"/>
    <property type="match status" value="1"/>
</dbReference>
<dbReference type="InterPro" id="IPR001623">
    <property type="entry name" value="DnaJ_domain"/>
</dbReference>
<dbReference type="EMBL" id="JACMSC010000183">
    <property type="protein sequence ID" value="KAG6466251.1"/>
    <property type="molecule type" value="Genomic_DNA"/>
</dbReference>
<dbReference type="PANTHER" id="PTHR45090:SF6">
    <property type="entry name" value="J DOMAIN-CONTAINING PROTEIN"/>
    <property type="match status" value="1"/>
</dbReference>
<dbReference type="PROSITE" id="PS50076">
    <property type="entry name" value="DNAJ_2"/>
    <property type="match status" value="1"/>
</dbReference>
<proteinExistence type="predicted"/>
<dbReference type="PROSITE" id="PS00636">
    <property type="entry name" value="DNAJ_1"/>
    <property type="match status" value="1"/>
</dbReference>
<evidence type="ECO:0000313" key="4">
    <source>
        <dbReference type="Proteomes" id="UP000734854"/>
    </source>
</evidence>
<name>A0A8J5BZU2_ZINOF</name>
<sequence length="189" mass="21150">MLPLLSPTAKPAAFAAVIIPRRKFRLASLTPCAAAAEASATMYDLLSVAETAAPEEIKAAFRLQARRWHPDACRQAGEESLFSERFRQAREAYEVLSDPNLRREYDRLLLFSDGWTTAGGSGAVILRRDREHHSGFGDWEDQLDGLSQRREPWWAVNSARRRRRRSAAGGEGDSWGSRARRAHAVDASE</sequence>
<accession>A0A8J5BZU2</accession>
<dbReference type="OrthoDB" id="784706at2759"/>
<comment type="caution">
    <text evidence="3">The sequence shown here is derived from an EMBL/GenBank/DDBJ whole genome shotgun (WGS) entry which is preliminary data.</text>
</comment>
<protein>
    <recommendedName>
        <fullName evidence="2">J domain-containing protein</fullName>
    </recommendedName>
</protein>
<gene>
    <name evidence="3" type="ORF">ZIOFF_075970</name>
</gene>